<name>A0A087U1Q4_STEMI</name>
<dbReference type="Gene3D" id="3.40.50.150">
    <property type="entry name" value="Vaccinia Virus protein VP39"/>
    <property type="match status" value="1"/>
</dbReference>
<dbReference type="InterPro" id="IPR029063">
    <property type="entry name" value="SAM-dependent_MTases_sf"/>
</dbReference>
<dbReference type="SUPFAM" id="SSF53335">
    <property type="entry name" value="S-adenosyl-L-methionine-dependent methyltransferases"/>
    <property type="match status" value="1"/>
</dbReference>
<dbReference type="STRING" id="407821.A0A087U1Q4"/>
<dbReference type="Pfam" id="PF10294">
    <property type="entry name" value="Methyltransf_16"/>
    <property type="match status" value="1"/>
</dbReference>
<dbReference type="GO" id="GO:0032991">
    <property type="term" value="C:protein-containing complex"/>
    <property type="evidence" value="ECO:0007669"/>
    <property type="project" value="TreeGrafter"/>
</dbReference>
<dbReference type="PANTHER" id="PTHR14614:SF44">
    <property type="entry name" value="PROTEIN N-LYSINE METHYLTRANSFERASE METTL21D"/>
    <property type="match status" value="1"/>
</dbReference>
<dbReference type="EMBL" id="KK117736">
    <property type="protein sequence ID" value="KFM71293.1"/>
    <property type="molecule type" value="Genomic_DNA"/>
</dbReference>
<gene>
    <name evidence="1" type="ORF">X975_00968</name>
</gene>
<reference evidence="1 2" key="1">
    <citation type="submission" date="2013-11" db="EMBL/GenBank/DDBJ databases">
        <title>Genome sequencing of Stegodyphus mimosarum.</title>
        <authorList>
            <person name="Bechsgaard J."/>
        </authorList>
    </citation>
    <scope>NUCLEOTIDE SEQUENCE [LARGE SCALE GENOMIC DNA]</scope>
</reference>
<keyword evidence="1" id="KW-0808">Transferase</keyword>
<dbReference type="GO" id="GO:0005829">
    <property type="term" value="C:cytosol"/>
    <property type="evidence" value="ECO:0007669"/>
    <property type="project" value="TreeGrafter"/>
</dbReference>
<dbReference type="GO" id="GO:0008168">
    <property type="term" value="F:methyltransferase activity"/>
    <property type="evidence" value="ECO:0007669"/>
    <property type="project" value="UniProtKB-KW"/>
</dbReference>
<keyword evidence="1" id="KW-0489">Methyltransferase</keyword>
<organism evidence="1 2">
    <name type="scientific">Stegodyphus mimosarum</name>
    <name type="common">African social velvet spider</name>
    <dbReference type="NCBI Taxonomy" id="407821"/>
    <lineage>
        <taxon>Eukaryota</taxon>
        <taxon>Metazoa</taxon>
        <taxon>Ecdysozoa</taxon>
        <taxon>Arthropoda</taxon>
        <taxon>Chelicerata</taxon>
        <taxon>Arachnida</taxon>
        <taxon>Araneae</taxon>
        <taxon>Araneomorphae</taxon>
        <taxon>Entelegynae</taxon>
        <taxon>Eresoidea</taxon>
        <taxon>Eresidae</taxon>
        <taxon>Stegodyphus</taxon>
    </lineage>
</organism>
<accession>A0A087U1Q4</accession>
<dbReference type="PANTHER" id="PTHR14614">
    <property type="entry name" value="HEPATOCELLULAR CARCINOMA-ASSOCIATED ANTIGEN"/>
    <property type="match status" value="1"/>
</dbReference>
<sequence>MATTLMLRNVYNFFAMCESGSVEFVREIEVDCCDKELKFSQHYVGDVGCVVWDAGIVLGKYLDLMQKANDFLTGKLVIDIGSGTGVAGLFAAALGAKAILTDLPELVPLLEKNIAINEAVLKGSVSAAVLVWGENEHKFPTPDIILVSDCIYYDMSVEKLVPTLVELSGSDTEIFISYEDRIIGNKQELLKKFLHALRESFEIIIIPPANHHPEFQSSDIHLLKCKKKNMDPS</sequence>
<dbReference type="AlphaFoldDB" id="A0A087U1Q4"/>
<proteinExistence type="predicted"/>
<dbReference type="GO" id="GO:0032259">
    <property type="term" value="P:methylation"/>
    <property type="evidence" value="ECO:0007669"/>
    <property type="project" value="UniProtKB-KW"/>
</dbReference>
<dbReference type="InterPro" id="IPR019410">
    <property type="entry name" value="Methyltransf_16"/>
</dbReference>
<feature type="non-terminal residue" evidence="1">
    <location>
        <position position="233"/>
    </location>
</feature>
<dbReference type="OrthoDB" id="413520at2759"/>
<dbReference type="Proteomes" id="UP000054359">
    <property type="component" value="Unassembled WGS sequence"/>
</dbReference>
<evidence type="ECO:0000313" key="2">
    <source>
        <dbReference type="Proteomes" id="UP000054359"/>
    </source>
</evidence>
<keyword evidence="2" id="KW-1185">Reference proteome</keyword>
<dbReference type="OMA" id="RRADMRF"/>
<evidence type="ECO:0000313" key="1">
    <source>
        <dbReference type="EMBL" id="KFM71293.1"/>
    </source>
</evidence>
<protein>
    <submittedName>
        <fullName evidence="1">Methyltransferase-like protein 21D</fullName>
    </submittedName>
</protein>